<dbReference type="GO" id="GO:0016491">
    <property type="term" value="F:oxidoreductase activity"/>
    <property type="evidence" value="ECO:0007669"/>
    <property type="project" value="UniProtKB-KW"/>
</dbReference>
<evidence type="ECO:0000313" key="2">
    <source>
        <dbReference type="EMBL" id="MPM35966.1"/>
    </source>
</evidence>
<dbReference type="InterPro" id="IPR014214">
    <property type="entry name" value="Dipicolinic_acid_synth_B"/>
</dbReference>
<protein>
    <submittedName>
        <fullName evidence="2">Dipicolinate synthase subunit B</fullName>
        <ecNumber evidence="2">1.3.1.-</ecNumber>
    </submittedName>
</protein>
<organism evidence="2">
    <name type="scientific">bioreactor metagenome</name>
    <dbReference type="NCBI Taxonomy" id="1076179"/>
    <lineage>
        <taxon>unclassified sequences</taxon>
        <taxon>metagenomes</taxon>
        <taxon>ecological metagenomes</taxon>
    </lineage>
</organism>
<dbReference type="EMBL" id="VSSQ01007451">
    <property type="protein sequence ID" value="MPM35966.1"/>
    <property type="molecule type" value="Genomic_DNA"/>
</dbReference>
<gene>
    <name evidence="2" type="primary">dpaB_3</name>
    <name evidence="2" type="ORF">SDC9_82560</name>
</gene>
<dbReference type="Pfam" id="PF02441">
    <property type="entry name" value="Flavoprotein"/>
    <property type="match status" value="1"/>
</dbReference>
<reference evidence="2" key="1">
    <citation type="submission" date="2019-08" db="EMBL/GenBank/DDBJ databases">
        <authorList>
            <person name="Kucharzyk K."/>
            <person name="Murdoch R.W."/>
            <person name="Higgins S."/>
            <person name="Loffler F."/>
        </authorList>
    </citation>
    <scope>NUCLEOTIDE SEQUENCE</scope>
</reference>
<keyword evidence="2" id="KW-0560">Oxidoreductase</keyword>
<dbReference type="InterPro" id="IPR036551">
    <property type="entry name" value="Flavin_trans-like"/>
</dbReference>
<dbReference type="NCBIfam" id="NF006161">
    <property type="entry name" value="PRK08305.1"/>
    <property type="match status" value="1"/>
</dbReference>
<sequence>MDLKGLKVGYALCGSFCTFNDNVSVIRSLVKAGCDVTPIMSYNAYFTDTRFGNADDYIDDIQMLTNKDISCSLTDVEAIGPQKLLDILVISPCTGNTIGKLASGISDTPVSMAAKAHLRNGRPLIIAISTNDGLSANAQNIGRLLNMKNIYFVPFSQDDAFGKPTSLVANFSQIPETIEMAIQGKQIQPLLWNKM</sequence>
<comment type="caution">
    <text evidence="2">The sequence shown here is derived from an EMBL/GenBank/DDBJ whole genome shotgun (WGS) entry which is preliminary data.</text>
</comment>
<dbReference type="InterPro" id="IPR003382">
    <property type="entry name" value="Flavoprotein"/>
</dbReference>
<accession>A0A644Z526</accession>
<dbReference type="EC" id="1.3.1.-" evidence="2"/>
<dbReference type="NCBIfam" id="TIGR02852">
    <property type="entry name" value="spore_dpaB"/>
    <property type="match status" value="1"/>
</dbReference>
<dbReference type="PIRSF" id="PIRSF001390">
    <property type="entry name" value="Dipicolinate_synth_subunit_B"/>
    <property type="match status" value="1"/>
</dbReference>
<dbReference type="AlphaFoldDB" id="A0A644Z526"/>
<feature type="domain" description="Flavoprotein" evidence="1">
    <location>
        <begin position="7"/>
        <end position="188"/>
    </location>
</feature>
<proteinExistence type="predicted"/>
<evidence type="ECO:0000259" key="1">
    <source>
        <dbReference type="Pfam" id="PF02441"/>
    </source>
</evidence>
<name>A0A644Z526_9ZZZZ</name>
<dbReference type="Gene3D" id="3.40.50.1950">
    <property type="entry name" value="Flavin prenyltransferase-like"/>
    <property type="match status" value="1"/>
</dbReference>
<dbReference type="SUPFAM" id="SSF52507">
    <property type="entry name" value="Homo-oligomeric flavin-containing Cys decarboxylases, HFCD"/>
    <property type="match status" value="1"/>
</dbReference>